<organism evidence="3 4">
    <name type="scientific">Friedmanniomyces endolithicus</name>
    <dbReference type="NCBI Taxonomy" id="329885"/>
    <lineage>
        <taxon>Eukaryota</taxon>
        <taxon>Fungi</taxon>
        <taxon>Dikarya</taxon>
        <taxon>Ascomycota</taxon>
        <taxon>Pezizomycotina</taxon>
        <taxon>Dothideomycetes</taxon>
        <taxon>Dothideomycetidae</taxon>
        <taxon>Mycosphaerellales</taxon>
        <taxon>Teratosphaeriaceae</taxon>
        <taxon>Friedmanniomyces</taxon>
    </lineage>
</organism>
<protein>
    <recommendedName>
        <fullName evidence="5">NmrA-like domain-containing protein</fullName>
    </recommendedName>
</protein>
<name>A0AAN6F4I4_9PEZI</name>
<dbReference type="EMBL" id="JASUXU010000256">
    <property type="protein sequence ID" value="KAK0301819.1"/>
    <property type="molecule type" value="Genomic_DNA"/>
</dbReference>
<evidence type="ECO:0000313" key="4">
    <source>
        <dbReference type="Proteomes" id="UP001168146"/>
    </source>
</evidence>
<evidence type="ECO:0008006" key="5">
    <source>
        <dbReference type="Google" id="ProtNLM"/>
    </source>
</evidence>
<gene>
    <name evidence="3" type="ORF">LTR82_018109</name>
</gene>
<keyword evidence="1" id="KW-0521">NADP</keyword>
<reference evidence="3" key="1">
    <citation type="submission" date="2021-12" db="EMBL/GenBank/DDBJ databases">
        <title>Black yeast isolated from Biological Soil Crust.</title>
        <authorList>
            <person name="Kurbessoian T."/>
        </authorList>
    </citation>
    <scope>NUCLEOTIDE SEQUENCE</scope>
    <source>
        <strain evidence="3">CCFEE 5208</strain>
    </source>
</reference>
<sequence>MNVLAPNDSQEKLIDAAVEAGVRYIMPNELGGDYGDEELGRETGLGPGAEAHPLRRREAEALLLDLAAGGACSGVAPVVTCERPSPCLDDWKNGCVHINSFDLSQQDMFESVLRVTHSKQSDWTISHENTKERYQRGQEMFKQGDWHGFGMFPYTRVFYPDGEGLWTDLDNEKLGLPKEDLDKATKVAVHYAESGEAAAWS</sequence>
<proteinExistence type="predicted"/>
<evidence type="ECO:0000313" key="3">
    <source>
        <dbReference type="EMBL" id="KAK0301819.1"/>
    </source>
</evidence>
<evidence type="ECO:0000256" key="2">
    <source>
        <dbReference type="ARBA" id="ARBA00023002"/>
    </source>
</evidence>
<dbReference type="InterPro" id="IPR051609">
    <property type="entry name" value="NmrA/Isoflavone_reductase-like"/>
</dbReference>
<dbReference type="PANTHER" id="PTHR47706">
    <property type="entry name" value="NMRA-LIKE FAMILY PROTEIN"/>
    <property type="match status" value="1"/>
</dbReference>
<evidence type="ECO:0000256" key="1">
    <source>
        <dbReference type="ARBA" id="ARBA00022857"/>
    </source>
</evidence>
<accession>A0AAN6F4I4</accession>
<keyword evidence="2" id="KW-0560">Oxidoreductase</keyword>
<dbReference type="Proteomes" id="UP001168146">
    <property type="component" value="Unassembled WGS sequence"/>
</dbReference>
<comment type="caution">
    <text evidence="3">The sequence shown here is derived from an EMBL/GenBank/DDBJ whole genome shotgun (WGS) entry which is preliminary data.</text>
</comment>
<dbReference type="AlphaFoldDB" id="A0AAN6F4I4"/>
<dbReference type="PANTHER" id="PTHR47706:SF7">
    <property type="entry name" value="CIPA-LIKE, PUTATIVE (AFU_ORTHOLOGUE AFUA_1G01630)-RELATED"/>
    <property type="match status" value="1"/>
</dbReference>
<dbReference type="GO" id="GO:0016491">
    <property type="term" value="F:oxidoreductase activity"/>
    <property type="evidence" value="ECO:0007669"/>
    <property type="project" value="UniProtKB-KW"/>
</dbReference>